<dbReference type="EMBL" id="BAABUK010000023">
    <property type="protein sequence ID" value="GAA5814856.1"/>
    <property type="molecule type" value="Genomic_DNA"/>
</dbReference>
<dbReference type="InterPro" id="IPR012340">
    <property type="entry name" value="NA-bd_OB-fold"/>
</dbReference>
<dbReference type="Pfam" id="PF15490">
    <property type="entry name" value="Ten1_2"/>
    <property type="match status" value="1"/>
</dbReference>
<protein>
    <submittedName>
        <fullName evidence="1">Uncharacterized protein</fullName>
    </submittedName>
</protein>
<dbReference type="InterPro" id="IPR029146">
    <property type="entry name" value="Ten1_animal_plant"/>
</dbReference>
<organism evidence="1 2">
    <name type="scientific">Mucor flavus</name>
    <dbReference type="NCBI Taxonomy" id="439312"/>
    <lineage>
        <taxon>Eukaryota</taxon>
        <taxon>Fungi</taxon>
        <taxon>Fungi incertae sedis</taxon>
        <taxon>Mucoromycota</taxon>
        <taxon>Mucoromycotina</taxon>
        <taxon>Mucoromycetes</taxon>
        <taxon>Mucorales</taxon>
        <taxon>Mucorineae</taxon>
        <taxon>Mucoraceae</taxon>
        <taxon>Mucor</taxon>
    </lineage>
</organism>
<evidence type="ECO:0000313" key="1">
    <source>
        <dbReference type="EMBL" id="GAA5814856.1"/>
    </source>
</evidence>
<accession>A0ABP9Z6V2</accession>
<name>A0ABP9Z6V2_9FUNG</name>
<evidence type="ECO:0000313" key="2">
    <source>
        <dbReference type="Proteomes" id="UP001473302"/>
    </source>
</evidence>
<dbReference type="Proteomes" id="UP001473302">
    <property type="component" value="Unassembled WGS sequence"/>
</dbReference>
<keyword evidence="2" id="KW-1185">Reference proteome</keyword>
<dbReference type="Gene3D" id="2.40.50.140">
    <property type="entry name" value="Nucleic acid-binding proteins"/>
    <property type="match status" value="1"/>
</dbReference>
<proteinExistence type="predicted"/>
<comment type="caution">
    <text evidence="1">The sequence shown here is derived from an EMBL/GenBank/DDBJ whole genome shotgun (WGS) entry which is preliminary data.</text>
</comment>
<gene>
    <name evidence="1" type="ORF">MFLAVUS_008359</name>
</gene>
<reference evidence="1 2" key="1">
    <citation type="submission" date="2024-04" db="EMBL/GenBank/DDBJ databases">
        <title>genome sequences of Mucor flavus KT1a and Helicostylum pulchrum KT1b strains isolated from the surface of a dry-aged beef.</title>
        <authorList>
            <person name="Toyotome T."/>
            <person name="Hosono M."/>
            <person name="Torimaru M."/>
            <person name="Fukuda K."/>
            <person name="Mikami N."/>
        </authorList>
    </citation>
    <scope>NUCLEOTIDE SEQUENCE [LARGE SCALE GENOMIC DNA]</scope>
    <source>
        <strain evidence="1 2">KT1a</strain>
    </source>
</reference>
<sequence>MSTVPSARLVLLKDVVECRNGDSIRVTGLWKKYDAGIDLAVIQYDGHEVQVDTAHIDQIWPIEGDIVQCLGEVTEEATFGTVRMSARVIRIVNTLNLDLYEKVVQLRNSTMS</sequence>